<keyword evidence="3" id="KW-0408">Iron</keyword>
<dbReference type="PhylomeDB" id="A0A0G4HL26"/>
<dbReference type="NCBIfam" id="TIGR00049">
    <property type="entry name" value="iron-sulfur cluster assembly accessory protein"/>
    <property type="match status" value="1"/>
</dbReference>
<organism evidence="5">
    <name type="scientific">Chromera velia CCMP2878</name>
    <dbReference type="NCBI Taxonomy" id="1169474"/>
    <lineage>
        <taxon>Eukaryota</taxon>
        <taxon>Sar</taxon>
        <taxon>Alveolata</taxon>
        <taxon>Colpodellida</taxon>
        <taxon>Chromeraceae</taxon>
        <taxon>Chromera</taxon>
    </lineage>
</organism>
<keyword evidence="3" id="KW-0411">Iron-sulfur</keyword>
<dbReference type="Gene3D" id="2.60.300.12">
    <property type="entry name" value="HesB-like domain"/>
    <property type="match status" value="1"/>
</dbReference>
<keyword evidence="3" id="KW-0479">Metal-binding</keyword>
<evidence type="ECO:0000256" key="3">
    <source>
        <dbReference type="ARBA" id="ARBA00022485"/>
    </source>
</evidence>
<dbReference type="VEuPathDB" id="CryptoDB:Cvel_28660"/>
<evidence type="ECO:0000256" key="1">
    <source>
        <dbReference type="ARBA" id="ARBA00005151"/>
    </source>
</evidence>
<dbReference type="GO" id="GO:0051539">
    <property type="term" value="F:4 iron, 4 sulfur cluster binding"/>
    <property type="evidence" value="ECO:0007669"/>
    <property type="project" value="UniProtKB-KW"/>
</dbReference>
<comment type="pathway">
    <text evidence="1">Cofactor biosynthesis; iron-sulfur cluster biosynthesis.</text>
</comment>
<dbReference type="PANTHER" id="PTHR10072:SF41">
    <property type="entry name" value="IRON-SULFUR CLUSTER ASSEMBLY 1 HOMOLOG, MITOCHONDRIAL"/>
    <property type="match status" value="1"/>
</dbReference>
<proteinExistence type="inferred from homology"/>
<dbReference type="Pfam" id="PF01521">
    <property type="entry name" value="Fe-S_biosyn"/>
    <property type="match status" value="1"/>
</dbReference>
<dbReference type="InterPro" id="IPR035903">
    <property type="entry name" value="HesB-like_dom_sf"/>
</dbReference>
<reference evidence="5" key="1">
    <citation type="submission" date="2014-11" db="EMBL/GenBank/DDBJ databases">
        <authorList>
            <person name="Otto D Thomas"/>
            <person name="Naeem Raeece"/>
        </authorList>
    </citation>
    <scope>NUCLEOTIDE SEQUENCE</scope>
</reference>
<dbReference type="InterPro" id="IPR016092">
    <property type="entry name" value="ATAP"/>
</dbReference>
<dbReference type="GO" id="GO:0016226">
    <property type="term" value="P:iron-sulfur cluster assembly"/>
    <property type="evidence" value="ECO:0007669"/>
    <property type="project" value="InterPro"/>
</dbReference>
<keyword evidence="3" id="KW-0004">4Fe-4S</keyword>
<dbReference type="EMBL" id="CDMZ01003032">
    <property type="protein sequence ID" value="CEM44851.1"/>
    <property type="molecule type" value="Genomic_DNA"/>
</dbReference>
<comment type="similarity">
    <text evidence="2">Belongs to the HesB/IscA family.</text>
</comment>
<dbReference type="GO" id="GO:0051537">
    <property type="term" value="F:2 iron, 2 sulfur cluster binding"/>
    <property type="evidence" value="ECO:0007669"/>
    <property type="project" value="TreeGrafter"/>
</dbReference>
<dbReference type="SUPFAM" id="SSF89360">
    <property type="entry name" value="HesB-like domain"/>
    <property type="match status" value="1"/>
</dbReference>
<sequence length="144" mass="15604">MAARSAKSSQADDLFGVRVGLKRRGCNGLSYTMNYVTKDQVGKMDEVIKDQEVTVVVDANAVMYVAGTQMDYVTDALGSEFVFNNPNKKSECGGTEASNAGTLLVNRITHFLQKAGRQLNAHVDYCTRVVVSDSTTSPCAQTPR</sequence>
<dbReference type="GO" id="GO:0005739">
    <property type="term" value="C:mitochondrion"/>
    <property type="evidence" value="ECO:0007669"/>
    <property type="project" value="TreeGrafter"/>
</dbReference>
<feature type="domain" description="Core" evidence="4">
    <location>
        <begin position="17"/>
        <end position="93"/>
    </location>
</feature>
<evidence type="ECO:0000313" key="5">
    <source>
        <dbReference type="EMBL" id="CEM44851.1"/>
    </source>
</evidence>
<evidence type="ECO:0000256" key="2">
    <source>
        <dbReference type="ARBA" id="ARBA00006718"/>
    </source>
</evidence>
<dbReference type="InterPro" id="IPR000361">
    <property type="entry name" value="ATAP_core_dom"/>
</dbReference>
<protein>
    <recommendedName>
        <fullName evidence="4">Core domain-containing protein</fullName>
    </recommendedName>
</protein>
<dbReference type="InterPro" id="IPR050322">
    <property type="entry name" value="Fe-S_cluster_asmbl/transfer"/>
</dbReference>
<name>A0A0G4HL26_9ALVE</name>
<evidence type="ECO:0000259" key="4">
    <source>
        <dbReference type="Pfam" id="PF01521"/>
    </source>
</evidence>
<dbReference type="AlphaFoldDB" id="A0A0G4HL26"/>
<gene>
    <name evidence="5" type="ORF">Cvel_28660</name>
</gene>
<dbReference type="PANTHER" id="PTHR10072">
    <property type="entry name" value="IRON-SULFUR CLUSTER ASSEMBLY PROTEIN"/>
    <property type="match status" value="1"/>
</dbReference>
<accession>A0A0G4HL26</accession>